<evidence type="ECO:0000256" key="6">
    <source>
        <dbReference type="ARBA" id="ARBA00022989"/>
    </source>
</evidence>
<evidence type="ECO:0000313" key="10">
    <source>
        <dbReference type="Proteomes" id="UP000008068"/>
    </source>
</evidence>
<dbReference type="OrthoDB" id="5840786at2759"/>
<dbReference type="AlphaFoldDB" id="G0MXR1"/>
<dbReference type="GO" id="GO:0016757">
    <property type="term" value="F:glycosyltransferase activity"/>
    <property type="evidence" value="ECO:0007669"/>
    <property type="project" value="UniProtKB-UniRule"/>
</dbReference>
<dbReference type="InParanoid" id="G0MXR1"/>
<evidence type="ECO:0000256" key="3">
    <source>
        <dbReference type="ARBA" id="ARBA00022676"/>
    </source>
</evidence>
<dbReference type="PANTHER" id="PTHR21461:SF84">
    <property type="entry name" value="GLYCOSYLTRANSFERASE FAMILY 92 PROTEIN"/>
    <property type="match status" value="1"/>
</dbReference>
<evidence type="ECO:0000313" key="9">
    <source>
        <dbReference type="EMBL" id="EGT47045.1"/>
    </source>
</evidence>
<comment type="similarity">
    <text evidence="2 8">Belongs to the glycosyltransferase 92 family.</text>
</comment>
<evidence type="ECO:0000256" key="4">
    <source>
        <dbReference type="ARBA" id="ARBA00022679"/>
    </source>
</evidence>
<evidence type="ECO:0000256" key="7">
    <source>
        <dbReference type="ARBA" id="ARBA00023136"/>
    </source>
</evidence>
<feature type="transmembrane region" description="Helical" evidence="8">
    <location>
        <begin position="9"/>
        <end position="29"/>
    </location>
</feature>
<proteinExistence type="inferred from homology"/>
<protein>
    <recommendedName>
        <fullName evidence="8">Glycosyltransferase family 92 protein</fullName>
        <ecNumber evidence="8">2.4.1.-</ecNumber>
    </recommendedName>
</protein>
<dbReference type="GO" id="GO:0016020">
    <property type="term" value="C:membrane"/>
    <property type="evidence" value="ECO:0007669"/>
    <property type="project" value="UniProtKB-SubCell"/>
</dbReference>
<keyword evidence="4 8" id="KW-0808">Transferase</keyword>
<keyword evidence="5 8" id="KW-0812">Transmembrane</keyword>
<evidence type="ECO:0000256" key="1">
    <source>
        <dbReference type="ARBA" id="ARBA00004167"/>
    </source>
</evidence>
<dbReference type="Proteomes" id="UP000008068">
    <property type="component" value="Unassembled WGS sequence"/>
</dbReference>
<gene>
    <name evidence="9" type="ORF">CAEBREN_15391</name>
</gene>
<keyword evidence="10" id="KW-1185">Reference proteome</keyword>
<dbReference type="PANTHER" id="PTHR21461">
    <property type="entry name" value="GLYCOSYLTRANSFERASE FAMILY 92 PROTEIN"/>
    <property type="match status" value="1"/>
</dbReference>
<keyword evidence="6 8" id="KW-1133">Transmembrane helix</keyword>
<dbReference type="eggNOG" id="KOG4735">
    <property type="taxonomic scope" value="Eukaryota"/>
</dbReference>
<dbReference type="InterPro" id="IPR008166">
    <property type="entry name" value="Glyco_transf_92"/>
</dbReference>
<dbReference type="Pfam" id="PF01697">
    <property type="entry name" value="Glyco_transf_92"/>
    <property type="match status" value="1"/>
</dbReference>
<dbReference type="GO" id="GO:0005737">
    <property type="term" value="C:cytoplasm"/>
    <property type="evidence" value="ECO:0007669"/>
    <property type="project" value="TreeGrafter"/>
</dbReference>
<evidence type="ECO:0000256" key="8">
    <source>
        <dbReference type="RuleBase" id="RU366017"/>
    </source>
</evidence>
<comment type="subcellular location">
    <subcellularLocation>
        <location evidence="1">Membrane</location>
        <topology evidence="1">Single-pass membrane protein</topology>
    </subcellularLocation>
</comment>
<dbReference type="EC" id="2.4.1.-" evidence="8"/>
<dbReference type="HOGENOM" id="CLU_669450_0_0_1"/>
<keyword evidence="7 8" id="KW-0472">Membrane</keyword>
<evidence type="ECO:0000256" key="2">
    <source>
        <dbReference type="ARBA" id="ARBA00007647"/>
    </source>
</evidence>
<sequence length="411" mass="48841">MRKIGVNQIYVLVLGSFILLSLIWLLSILNRPQPDAVQLKAREYFEQFVTYGLEEENVKLLSAFDYNDGYITVLTSKFYTAGTPVFCHFYEKNRRIIVDASREISMFTDTTARCPNHVNSSFIALSYSFKKSPRFIPIPIKRRQFFEQKHDLVVCVELELQPNWLEITSFIEYHRNLNFNFFHFTTINLDAYTRRILDDYIRLGSIQLTSMRNNGNLTDPERINDFRSLQRTNCLLQARLNSNLVTFLRMDERVAEIPFFLENLKNESLLETRIVTETIQKDEILEKFTNESELEASMRRWNYKKNVQFRKVIDPKQIENLDQISEDFVYKKASTYFPVVSDSVSSSIVARSKYNYDTRPIYCDEFDVGVLSWCPVNVYHCRFRNAENEKKVMKKREEARKIKYRQQTIRW</sequence>
<reference evidence="10" key="1">
    <citation type="submission" date="2011-07" db="EMBL/GenBank/DDBJ databases">
        <authorList>
            <consortium name="Caenorhabditis brenneri Sequencing and Analysis Consortium"/>
            <person name="Wilson R.K."/>
        </authorList>
    </citation>
    <scope>NUCLEOTIDE SEQUENCE [LARGE SCALE GENOMIC DNA]</scope>
    <source>
        <strain evidence="10">PB2801</strain>
    </source>
</reference>
<accession>G0MXR1</accession>
<keyword evidence="3 8" id="KW-0328">Glycosyltransferase</keyword>
<organism evidence="10">
    <name type="scientific">Caenorhabditis brenneri</name>
    <name type="common">Nematode worm</name>
    <dbReference type="NCBI Taxonomy" id="135651"/>
    <lineage>
        <taxon>Eukaryota</taxon>
        <taxon>Metazoa</taxon>
        <taxon>Ecdysozoa</taxon>
        <taxon>Nematoda</taxon>
        <taxon>Chromadorea</taxon>
        <taxon>Rhabditida</taxon>
        <taxon>Rhabditina</taxon>
        <taxon>Rhabditomorpha</taxon>
        <taxon>Rhabditoidea</taxon>
        <taxon>Rhabditidae</taxon>
        <taxon>Peloderinae</taxon>
        <taxon>Caenorhabditis</taxon>
    </lineage>
</organism>
<evidence type="ECO:0000256" key="5">
    <source>
        <dbReference type="ARBA" id="ARBA00022692"/>
    </source>
</evidence>
<dbReference type="EMBL" id="GL379819">
    <property type="protein sequence ID" value="EGT47045.1"/>
    <property type="molecule type" value="Genomic_DNA"/>
</dbReference>
<name>G0MXR1_CAEBE</name>
<dbReference type="OMA" id="PIYCDEF"/>